<sequence>MKKSWLIAFILLLGSSLLLGGCNGQQAGTDRDEDTINISLNADPPKLDPAYSSALVDRMVFQSIFDKLVDLDQHGNIVPMLAEKREISPDDKTFIFHLRKGVKFQDGTDFNAEAVKFNFARYMQPDSVRRNELKLVDHVTALDPYTVKVQLKQPFAPFLAVLTDRAGMMVSPAAVQKEGKNFMNHPVGTGPFLYKSRIKGSTIVLEKNPHYWRKGLPKVNRVVYKVIVDPNVALMNLRSGDVDITNKFPPREIGRIINDAQVRVINHESEGYQGFHLNMAKPPFNKKELRQAVDLLINREAIAKVVFGPAGSPAYSPFVPSHFAYNPDDRPETPNVKKAKELLEKAGMKNGFTFTLKIPTTPAGQQVGQMIQNMLRPAGIHVQLEKVEFGTMIEQAETGNMQAVALGWSGRPDPDLNIYDFLASTGSQNYSHYSNPQVDRLLIDARREMDQSKRKAIYDRIMKIVHEDVPYVYLYNEHDVSGLSKNVQGFQYIPDGLIRTAELSKK</sequence>
<evidence type="ECO:0000256" key="3">
    <source>
        <dbReference type="ARBA" id="ARBA00022729"/>
    </source>
</evidence>
<gene>
    <name evidence="6" type="ORF">H1164_00960</name>
</gene>
<evidence type="ECO:0000256" key="4">
    <source>
        <dbReference type="SAM" id="SignalP"/>
    </source>
</evidence>
<dbReference type="InterPro" id="IPR030678">
    <property type="entry name" value="Peptide/Ni-bd"/>
</dbReference>
<feature type="signal peptide" evidence="4">
    <location>
        <begin position="1"/>
        <end position="20"/>
    </location>
</feature>
<dbReference type="Gene3D" id="3.10.105.10">
    <property type="entry name" value="Dipeptide-binding Protein, Domain 3"/>
    <property type="match status" value="1"/>
</dbReference>
<keyword evidence="3 4" id="KW-0732">Signal</keyword>
<dbReference type="EMBL" id="JACEIP010000001">
    <property type="protein sequence ID" value="MBA4541477.1"/>
    <property type="molecule type" value="Genomic_DNA"/>
</dbReference>
<dbReference type="GO" id="GO:0043190">
    <property type="term" value="C:ATP-binding cassette (ABC) transporter complex"/>
    <property type="evidence" value="ECO:0007669"/>
    <property type="project" value="InterPro"/>
</dbReference>
<organism evidence="6 7">
    <name type="scientific">Thermoactinomyces daqus</name>
    <dbReference type="NCBI Taxonomy" id="1329516"/>
    <lineage>
        <taxon>Bacteria</taxon>
        <taxon>Bacillati</taxon>
        <taxon>Bacillota</taxon>
        <taxon>Bacilli</taxon>
        <taxon>Bacillales</taxon>
        <taxon>Thermoactinomycetaceae</taxon>
        <taxon>Thermoactinomyces</taxon>
    </lineage>
</organism>
<dbReference type="Proteomes" id="UP000530514">
    <property type="component" value="Unassembled WGS sequence"/>
</dbReference>
<comment type="subcellular location">
    <subcellularLocation>
        <location evidence="1">Cell membrane</location>
        <topology evidence="1">Lipid-anchor</topology>
    </subcellularLocation>
</comment>
<dbReference type="PANTHER" id="PTHR30290:SF38">
    <property type="entry name" value="D,D-DIPEPTIDE-BINDING PERIPLASMIC PROTEIN DDPA-RELATED"/>
    <property type="match status" value="1"/>
</dbReference>
<proteinExistence type="inferred from homology"/>
<evidence type="ECO:0000259" key="5">
    <source>
        <dbReference type="Pfam" id="PF00496"/>
    </source>
</evidence>
<dbReference type="OrthoDB" id="48318at2"/>
<reference evidence="6 7" key="1">
    <citation type="submission" date="2020-07" db="EMBL/GenBank/DDBJ databases">
        <authorList>
            <person name="Feng H."/>
        </authorList>
    </citation>
    <scope>NUCLEOTIDE SEQUENCE [LARGE SCALE GENOMIC DNA]</scope>
    <source>
        <strain evidence="7">s-11</strain>
    </source>
</reference>
<dbReference type="PIRSF" id="PIRSF002741">
    <property type="entry name" value="MppA"/>
    <property type="match status" value="1"/>
</dbReference>
<dbReference type="PANTHER" id="PTHR30290">
    <property type="entry name" value="PERIPLASMIC BINDING COMPONENT OF ABC TRANSPORTER"/>
    <property type="match status" value="1"/>
</dbReference>
<dbReference type="GO" id="GO:0015833">
    <property type="term" value="P:peptide transport"/>
    <property type="evidence" value="ECO:0007669"/>
    <property type="project" value="TreeGrafter"/>
</dbReference>
<dbReference type="Gene3D" id="3.40.190.10">
    <property type="entry name" value="Periplasmic binding protein-like II"/>
    <property type="match status" value="1"/>
</dbReference>
<accession>A0A7W1X7J0</accession>
<dbReference type="AlphaFoldDB" id="A0A7W1X7J0"/>
<dbReference type="CDD" id="cd08511">
    <property type="entry name" value="PBP2_NikA_DppA_OppA_like_5"/>
    <property type="match status" value="1"/>
</dbReference>
<feature type="chain" id="PRO_5038590956" evidence="4">
    <location>
        <begin position="21"/>
        <end position="506"/>
    </location>
</feature>
<dbReference type="InterPro" id="IPR000914">
    <property type="entry name" value="SBP_5_dom"/>
</dbReference>
<name>A0A7W1X7J0_9BACL</name>
<dbReference type="GO" id="GO:1904680">
    <property type="term" value="F:peptide transmembrane transporter activity"/>
    <property type="evidence" value="ECO:0007669"/>
    <property type="project" value="TreeGrafter"/>
</dbReference>
<evidence type="ECO:0000313" key="6">
    <source>
        <dbReference type="EMBL" id="MBA4541477.1"/>
    </source>
</evidence>
<feature type="domain" description="Solute-binding protein family 5" evidence="5">
    <location>
        <begin position="76"/>
        <end position="427"/>
    </location>
</feature>
<evidence type="ECO:0000313" key="7">
    <source>
        <dbReference type="Proteomes" id="UP000530514"/>
    </source>
</evidence>
<dbReference type="SUPFAM" id="SSF53850">
    <property type="entry name" value="Periplasmic binding protein-like II"/>
    <property type="match status" value="1"/>
</dbReference>
<evidence type="ECO:0000256" key="2">
    <source>
        <dbReference type="ARBA" id="ARBA00005695"/>
    </source>
</evidence>
<protein>
    <submittedName>
        <fullName evidence="6">ABC transporter substrate-binding protein</fullName>
    </submittedName>
</protein>
<dbReference type="InterPro" id="IPR039424">
    <property type="entry name" value="SBP_5"/>
</dbReference>
<dbReference type="GO" id="GO:0042597">
    <property type="term" value="C:periplasmic space"/>
    <property type="evidence" value="ECO:0007669"/>
    <property type="project" value="UniProtKB-ARBA"/>
</dbReference>
<dbReference type="PROSITE" id="PS01040">
    <property type="entry name" value="SBP_BACTERIAL_5"/>
    <property type="match status" value="1"/>
</dbReference>
<dbReference type="Pfam" id="PF00496">
    <property type="entry name" value="SBP_bac_5"/>
    <property type="match status" value="1"/>
</dbReference>
<keyword evidence="7" id="KW-1185">Reference proteome</keyword>
<dbReference type="Gene3D" id="3.90.76.10">
    <property type="entry name" value="Dipeptide-binding Protein, Domain 1"/>
    <property type="match status" value="1"/>
</dbReference>
<dbReference type="InterPro" id="IPR023765">
    <property type="entry name" value="SBP_5_CS"/>
</dbReference>
<dbReference type="RefSeq" id="WP_033099291.1">
    <property type="nucleotide sequence ID" value="NZ_JACEIP010000001.1"/>
</dbReference>
<comment type="caution">
    <text evidence="6">The sequence shown here is derived from an EMBL/GenBank/DDBJ whole genome shotgun (WGS) entry which is preliminary data.</text>
</comment>
<evidence type="ECO:0000256" key="1">
    <source>
        <dbReference type="ARBA" id="ARBA00004193"/>
    </source>
</evidence>
<dbReference type="PROSITE" id="PS51257">
    <property type="entry name" value="PROKAR_LIPOPROTEIN"/>
    <property type="match status" value="1"/>
</dbReference>
<comment type="similarity">
    <text evidence="2">Belongs to the bacterial solute-binding protein 5 family.</text>
</comment>